<accession>A0ABV1VJV5</accession>
<dbReference type="SMART" id="SM00054">
    <property type="entry name" value="EFh"/>
    <property type="match status" value="4"/>
</dbReference>
<dbReference type="EMBL" id="JBEPCV010000025">
    <property type="protein sequence ID" value="MER6906761.1"/>
    <property type="molecule type" value="Genomic_DNA"/>
</dbReference>
<feature type="domain" description="EF-hand" evidence="3">
    <location>
        <begin position="135"/>
        <end position="163"/>
    </location>
</feature>
<dbReference type="PANTHER" id="PTHR10891">
    <property type="entry name" value="EF-HAND CALCIUM-BINDING DOMAIN CONTAINING PROTEIN"/>
    <property type="match status" value="1"/>
</dbReference>
<keyword evidence="5" id="KW-1185">Reference proteome</keyword>
<protein>
    <submittedName>
        <fullName evidence="4">EF-hand domain-containing protein</fullName>
    </submittedName>
</protein>
<dbReference type="InterPro" id="IPR018247">
    <property type="entry name" value="EF_Hand_1_Ca_BS"/>
</dbReference>
<dbReference type="InterPro" id="IPR039647">
    <property type="entry name" value="EF_hand_pair_protein_CML-like"/>
</dbReference>
<dbReference type="Gene3D" id="1.10.238.10">
    <property type="entry name" value="EF-hand"/>
    <property type="match status" value="1"/>
</dbReference>
<name>A0ABV1VJV5_9ACTN</name>
<keyword evidence="2" id="KW-0677">Repeat</keyword>
<evidence type="ECO:0000259" key="3">
    <source>
        <dbReference type="PROSITE" id="PS50222"/>
    </source>
</evidence>
<evidence type="ECO:0000256" key="1">
    <source>
        <dbReference type="ARBA" id="ARBA00022723"/>
    </source>
</evidence>
<dbReference type="Proteomes" id="UP001490330">
    <property type="component" value="Unassembled WGS sequence"/>
</dbReference>
<feature type="domain" description="EF-hand" evidence="3">
    <location>
        <begin position="5"/>
        <end position="40"/>
    </location>
</feature>
<evidence type="ECO:0000313" key="4">
    <source>
        <dbReference type="EMBL" id="MER6906761.1"/>
    </source>
</evidence>
<organism evidence="4 5">
    <name type="scientific">Streptomyces flaveolus</name>
    <dbReference type="NCBI Taxonomy" id="67297"/>
    <lineage>
        <taxon>Bacteria</taxon>
        <taxon>Bacillati</taxon>
        <taxon>Actinomycetota</taxon>
        <taxon>Actinomycetes</taxon>
        <taxon>Kitasatosporales</taxon>
        <taxon>Streptomycetaceae</taxon>
        <taxon>Streptomyces</taxon>
    </lineage>
</organism>
<proteinExistence type="predicted"/>
<dbReference type="PROSITE" id="PS50222">
    <property type="entry name" value="EF_HAND_2"/>
    <property type="match status" value="3"/>
</dbReference>
<dbReference type="InterPro" id="IPR011992">
    <property type="entry name" value="EF-hand-dom_pair"/>
</dbReference>
<evidence type="ECO:0000256" key="2">
    <source>
        <dbReference type="ARBA" id="ARBA00022737"/>
    </source>
</evidence>
<evidence type="ECO:0000313" key="5">
    <source>
        <dbReference type="Proteomes" id="UP001490330"/>
    </source>
</evidence>
<keyword evidence="1" id="KW-0479">Metal-binding</keyword>
<comment type="caution">
    <text evidence="4">The sequence shown here is derived from an EMBL/GenBank/DDBJ whole genome shotgun (WGS) entry which is preliminary data.</text>
</comment>
<dbReference type="Pfam" id="PF13499">
    <property type="entry name" value="EF-hand_7"/>
    <property type="match status" value="1"/>
</dbReference>
<gene>
    <name evidence="4" type="ORF">ABT322_24085</name>
</gene>
<dbReference type="Pfam" id="PF13833">
    <property type="entry name" value="EF-hand_8"/>
    <property type="match status" value="1"/>
</dbReference>
<feature type="domain" description="EF-hand" evidence="3">
    <location>
        <begin position="94"/>
        <end position="129"/>
    </location>
</feature>
<dbReference type="PROSITE" id="PS00018">
    <property type="entry name" value="EF_HAND_1"/>
    <property type="match status" value="3"/>
</dbReference>
<dbReference type="RefSeq" id="WP_350720847.1">
    <property type="nucleotide sequence ID" value="NZ_JBEPCO010000021.1"/>
</dbReference>
<dbReference type="InterPro" id="IPR002048">
    <property type="entry name" value="EF_hand_dom"/>
</dbReference>
<dbReference type="GeneID" id="97360850"/>
<dbReference type="SUPFAM" id="SSF47473">
    <property type="entry name" value="EF-hand"/>
    <property type="match status" value="1"/>
</dbReference>
<reference evidence="4 5" key="1">
    <citation type="submission" date="2024-06" db="EMBL/GenBank/DDBJ databases">
        <title>The Natural Products Discovery Center: Release of the First 8490 Sequenced Strains for Exploring Actinobacteria Biosynthetic Diversity.</title>
        <authorList>
            <person name="Kalkreuter E."/>
            <person name="Kautsar S.A."/>
            <person name="Yang D."/>
            <person name="Bader C.D."/>
            <person name="Teijaro C.N."/>
            <person name="Fluegel L."/>
            <person name="Davis C.M."/>
            <person name="Simpson J.R."/>
            <person name="Lauterbach L."/>
            <person name="Steele A.D."/>
            <person name="Gui C."/>
            <person name="Meng S."/>
            <person name="Li G."/>
            <person name="Viehrig K."/>
            <person name="Ye F."/>
            <person name="Su P."/>
            <person name="Kiefer A.F."/>
            <person name="Nichols A."/>
            <person name="Cepeda A.J."/>
            <person name="Yan W."/>
            <person name="Fan B."/>
            <person name="Jiang Y."/>
            <person name="Adhikari A."/>
            <person name="Zheng C.-J."/>
            <person name="Schuster L."/>
            <person name="Cowan T.M."/>
            <person name="Smanski M.J."/>
            <person name="Chevrette M.G."/>
            <person name="De Carvalho L.P.S."/>
            <person name="Shen B."/>
        </authorList>
    </citation>
    <scope>NUCLEOTIDE SEQUENCE [LARGE SCALE GENOMIC DNA]</scope>
    <source>
        <strain evidence="4 5">NPDC000632</strain>
    </source>
</reference>
<sequence length="181" mass="19785">MASGFQRAKIQAMFDAFDADGNGYLEEGDFEALAARWGRLPRVAASPELAGRVRSVTLGWWPYLAEAADADGGGQVGMDELMTVVDRLPLMREAVAATAETIFDAVDENGDGRISRVEHQRLIDTWHGRSTTTGEVFDRLDQDGDGYLSRTEFALLWTQFWISDDPAEPGNVMCGPITPAA</sequence>